<evidence type="ECO:0000256" key="1">
    <source>
        <dbReference type="ARBA" id="ARBA00004123"/>
    </source>
</evidence>
<dbReference type="InterPro" id="IPR029260">
    <property type="entry name" value="DSPn"/>
</dbReference>
<keyword evidence="13" id="KW-0131">Cell cycle</keyword>
<accession>A0A8B9QFP6</accession>
<dbReference type="Ensembl" id="ENSAOWT00000029901.1">
    <property type="protein sequence ID" value="ENSAOWP00000026378.1"/>
    <property type="gene ID" value="ENSAOWG00000017661.1"/>
</dbReference>
<evidence type="ECO:0000256" key="10">
    <source>
        <dbReference type="ARBA" id="ARBA00023212"/>
    </source>
</evidence>
<evidence type="ECO:0000256" key="14">
    <source>
        <dbReference type="ARBA" id="ARBA00037822"/>
    </source>
</evidence>
<keyword evidence="12" id="KW-0966">Cell projection</keyword>
<dbReference type="InterPro" id="IPR003595">
    <property type="entry name" value="Tyr_Pase_cat"/>
</dbReference>
<keyword evidence="9" id="KW-0904">Protein phosphatase</keyword>
<protein>
    <submittedName>
        <fullName evidence="20">Cell division cycle 14A</fullName>
    </submittedName>
</protein>
<keyword evidence="7" id="KW-0132">Cell division</keyword>
<comment type="subcellular location">
    <subcellularLocation>
        <location evidence="14">Cell projection</location>
        <location evidence="14">Kinocilium</location>
    </subcellularLocation>
    <subcellularLocation>
        <location evidence="2">Cytoplasm</location>
        <location evidence="2">Cytoskeleton</location>
        <location evidence="2">Microtubule organizing center</location>
        <location evidence="2">Centrosome</location>
    </subcellularLocation>
    <subcellularLocation>
        <location evidence="3">Cytoplasm</location>
        <location evidence="3">Cytoskeleton</location>
        <location evidence="3">Spindle pole</location>
    </subcellularLocation>
    <subcellularLocation>
        <location evidence="1">Nucleus</location>
    </subcellularLocation>
</comment>
<reference evidence="20" key="1">
    <citation type="submission" date="2025-08" db="UniProtKB">
        <authorList>
            <consortium name="Ensembl"/>
        </authorList>
    </citation>
    <scope>IDENTIFICATION</scope>
</reference>
<evidence type="ECO:0000256" key="7">
    <source>
        <dbReference type="ARBA" id="ARBA00022618"/>
    </source>
</evidence>
<evidence type="ECO:0000256" key="5">
    <source>
        <dbReference type="ARBA" id="ARBA00022490"/>
    </source>
</evidence>
<dbReference type="PROSITE" id="PS00383">
    <property type="entry name" value="TYR_PHOSPHATASE_1"/>
    <property type="match status" value="1"/>
</dbReference>
<keyword evidence="21" id="KW-1185">Reference proteome</keyword>
<evidence type="ECO:0000313" key="20">
    <source>
        <dbReference type="Ensembl" id="ENSAOWP00000026378.1"/>
    </source>
</evidence>
<evidence type="ECO:0000256" key="3">
    <source>
        <dbReference type="ARBA" id="ARBA00004647"/>
    </source>
</evidence>
<comment type="similarity">
    <text evidence="4">Belongs to the protein-tyrosine phosphatase family. Non-receptor class CDC14 subfamily.</text>
</comment>
<dbReference type="InterPro" id="IPR000387">
    <property type="entry name" value="Tyr_Pase_dom"/>
</dbReference>
<dbReference type="PROSITE" id="PS50056">
    <property type="entry name" value="TYR_PHOSPHATASE_2"/>
    <property type="match status" value="1"/>
</dbReference>
<dbReference type="InterPro" id="IPR050561">
    <property type="entry name" value="PTP"/>
</dbReference>
<evidence type="ECO:0000256" key="13">
    <source>
        <dbReference type="ARBA" id="ARBA00023306"/>
    </source>
</evidence>
<dbReference type="InterPro" id="IPR020422">
    <property type="entry name" value="TYR_PHOSPHATASE_DUAL_dom"/>
</dbReference>
<keyword evidence="8" id="KW-0378">Hydrolase</keyword>
<evidence type="ECO:0000256" key="15">
    <source>
        <dbReference type="ARBA" id="ARBA00047761"/>
    </source>
</evidence>
<organism evidence="20 21">
    <name type="scientific">Apteryx owenii</name>
    <name type="common">Little spotted kiwi</name>
    <dbReference type="NCBI Taxonomy" id="8824"/>
    <lineage>
        <taxon>Eukaryota</taxon>
        <taxon>Metazoa</taxon>
        <taxon>Chordata</taxon>
        <taxon>Craniata</taxon>
        <taxon>Vertebrata</taxon>
        <taxon>Euteleostomi</taxon>
        <taxon>Archelosauria</taxon>
        <taxon>Archosauria</taxon>
        <taxon>Dinosauria</taxon>
        <taxon>Saurischia</taxon>
        <taxon>Theropoda</taxon>
        <taxon>Coelurosauria</taxon>
        <taxon>Aves</taxon>
        <taxon>Palaeognathae</taxon>
        <taxon>Apterygiformes</taxon>
        <taxon>Apterygidae</taxon>
        <taxon>Apteryx</taxon>
    </lineage>
</organism>
<dbReference type="Proteomes" id="UP000694424">
    <property type="component" value="Unplaced"/>
</dbReference>
<feature type="region of interest" description="Disordered" evidence="17">
    <location>
        <begin position="494"/>
        <end position="529"/>
    </location>
</feature>
<keyword evidence="6" id="KW-0597">Phosphoprotein</keyword>
<dbReference type="GO" id="GO:0060091">
    <property type="term" value="C:kinocilium"/>
    <property type="evidence" value="ECO:0007669"/>
    <property type="project" value="UniProtKB-SubCell"/>
</dbReference>
<dbReference type="InterPro" id="IPR044506">
    <property type="entry name" value="CDC14_C"/>
</dbReference>
<dbReference type="InterPro" id="IPR016130">
    <property type="entry name" value="Tyr_Pase_AS"/>
</dbReference>
<feature type="domain" description="Tyrosine-protein phosphatase" evidence="18">
    <location>
        <begin position="173"/>
        <end position="330"/>
    </location>
</feature>
<dbReference type="InterPro" id="IPR029021">
    <property type="entry name" value="Prot-tyrosine_phosphatase-like"/>
</dbReference>
<comment type="catalytic activity">
    <reaction evidence="15">
        <text>O-phospho-L-seryl-[protein] + H2O = L-seryl-[protein] + phosphate</text>
        <dbReference type="Rhea" id="RHEA:20629"/>
        <dbReference type="Rhea" id="RHEA-COMP:9863"/>
        <dbReference type="Rhea" id="RHEA-COMP:11604"/>
        <dbReference type="ChEBI" id="CHEBI:15377"/>
        <dbReference type="ChEBI" id="CHEBI:29999"/>
        <dbReference type="ChEBI" id="CHEBI:43474"/>
        <dbReference type="ChEBI" id="CHEBI:83421"/>
        <dbReference type="EC" id="3.1.3.16"/>
    </reaction>
</comment>
<evidence type="ECO:0000256" key="9">
    <source>
        <dbReference type="ARBA" id="ARBA00022912"/>
    </source>
</evidence>
<proteinExistence type="inferred from homology"/>
<dbReference type="FunFam" id="3.90.190.10:FF:000006">
    <property type="entry name" value="Dual specificity protein phosphatase CDC14B"/>
    <property type="match status" value="1"/>
</dbReference>
<dbReference type="PANTHER" id="PTHR23339">
    <property type="entry name" value="TYROSINE SPECIFIC PROTEIN PHOSPHATASE AND DUAL SPECIFICITY PROTEIN PHOSPHATASE"/>
    <property type="match status" value="1"/>
</dbReference>
<dbReference type="GO" id="GO:0007605">
    <property type="term" value="P:sensory perception of sound"/>
    <property type="evidence" value="ECO:0007669"/>
    <property type="project" value="UniProtKB-ARBA"/>
</dbReference>
<keyword evidence="10" id="KW-0206">Cytoskeleton</keyword>
<keyword evidence="11" id="KW-0539">Nucleus</keyword>
<feature type="domain" description="Tyrosine specific protein phosphatases" evidence="19">
    <location>
        <begin position="255"/>
        <end position="317"/>
    </location>
</feature>
<dbReference type="GO" id="GO:0000922">
    <property type="term" value="C:spindle pole"/>
    <property type="evidence" value="ECO:0007669"/>
    <property type="project" value="UniProtKB-SubCell"/>
</dbReference>
<feature type="compositionally biased region" description="Low complexity" evidence="17">
    <location>
        <begin position="505"/>
        <end position="523"/>
    </location>
</feature>
<dbReference type="SUPFAM" id="SSF52799">
    <property type="entry name" value="(Phosphotyrosine protein) phosphatases II"/>
    <property type="match status" value="2"/>
</dbReference>
<name>A0A8B9QFP6_APTOW</name>
<evidence type="ECO:0000256" key="6">
    <source>
        <dbReference type="ARBA" id="ARBA00022553"/>
    </source>
</evidence>
<dbReference type="FunFam" id="3.90.190.10:FF:000032">
    <property type="entry name" value="dual specificity protein phosphatase CDC14A isoform X1"/>
    <property type="match status" value="1"/>
</dbReference>
<comment type="catalytic activity">
    <reaction evidence="16">
        <text>O-phospho-L-threonyl-[protein] + H2O = L-threonyl-[protein] + phosphate</text>
        <dbReference type="Rhea" id="RHEA:47004"/>
        <dbReference type="Rhea" id="RHEA-COMP:11060"/>
        <dbReference type="Rhea" id="RHEA-COMP:11605"/>
        <dbReference type="ChEBI" id="CHEBI:15377"/>
        <dbReference type="ChEBI" id="CHEBI:30013"/>
        <dbReference type="ChEBI" id="CHEBI:43474"/>
        <dbReference type="ChEBI" id="CHEBI:61977"/>
        <dbReference type="EC" id="3.1.3.16"/>
    </reaction>
</comment>
<evidence type="ECO:0000256" key="16">
    <source>
        <dbReference type="ARBA" id="ARBA00048336"/>
    </source>
</evidence>
<feature type="compositionally biased region" description="Polar residues" evidence="17">
    <location>
        <begin position="404"/>
        <end position="416"/>
    </location>
</feature>
<evidence type="ECO:0000313" key="21">
    <source>
        <dbReference type="Proteomes" id="UP000694424"/>
    </source>
</evidence>
<dbReference type="CDD" id="cd17657">
    <property type="entry name" value="CDC14_N"/>
    <property type="match status" value="1"/>
</dbReference>
<reference evidence="20" key="2">
    <citation type="submission" date="2025-09" db="UniProtKB">
        <authorList>
            <consortium name="Ensembl"/>
        </authorList>
    </citation>
    <scope>IDENTIFICATION</scope>
</reference>
<sequence>PLCSCGERLSNRLYFATLRNKPKGTVNTHYFCTDEELVYENFYGDFGPLNLAMLYRYCCKLNKKLKSFSLSRKKIVYYTSFDQRKRANAAFLIGAYAVIYLKRTPEEAYRTLLSGSNPPYLPFRDASFGNCTYNLTILDCLQGINKALQHGFFDFKTFDVDEYEHYERVENGDFNWIIPGKFLAFSGPHPKSKLENGYPLHAPEAYFPYFKKHNVTSIIRLNKKIYEAKRFTDAGFEHFDLFFIDGSTPSDSIVQRFLNICENAEGAIAVHCKAGLGRTGTLIACYIMKHYRLTHAEAIAWIRICRPGSIIGPQQHFLEEKQAMLWLQGDLIRSKQKQRVVDDGNINRVLCGLDDISISGSFNEIQELDQYGENDSEDKAGMETKNSMTQGDKLRALKSRRQPRSATTGALSSEGSMSPLKASRVMAVISPSAKRINRTPASSGSNLKSVSINSRLASSLGNLYAASDDDESKMASSSSRTGFSVSQISSHLNGSLQLPHRNNRELNNNLYNRSSSSGNNLSSQTSPHNAMTDEYSIYQPSFTGLTAPPARYLSRSIPVKYYSFLFLLQCIIPAAIFQSVVRLS</sequence>
<evidence type="ECO:0000256" key="11">
    <source>
        <dbReference type="ARBA" id="ARBA00023242"/>
    </source>
</evidence>
<dbReference type="GO" id="GO:0005813">
    <property type="term" value="C:centrosome"/>
    <property type="evidence" value="ECO:0007669"/>
    <property type="project" value="UniProtKB-SubCell"/>
</dbReference>
<dbReference type="Pfam" id="PF22785">
    <property type="entry name" value="Tc-R-P"/>
    <property type="match status" value="1"/>
</dbReference>
<evidence type="ECO:0000256" key="4">
    <source>
        <dbReference type="ARBA" id="ARBA00007315"/>
    </source>
</evidence>
<keyword evidence="5" id="KW-0963">Cytoplasm</keyword>
<dbReference type="GO" id="GO:0005634">
    <property type="term" value="C:nucleus"/>
    <property type="evidence" value="ECO:0007669"/>
    <property type="project" value="UniProtKB-SubCell"/>
</dbReference>
<feature type="region of interest" description="Disordered" evidence="17">
    <location>
        <begin position="373"/>
        <end position="421"/>
    </location>
</feature>
<evidence type="ECO:0000256" key="2">
    <source>
        <dbReference type="ARBA" id="ARBA00004300"/>
    </source>
</evidence>
<evidence type="ECO:0000256" key="8">
    <source>
        <dbReference type="ARBA" id="ARBA00022801"/>
    </source>
</evidence>
<dbReference type="GO" id="GO:0004722">
    <property type="term" value="F:protein serine/threonine phosphatase activity"/>
    <property type="evidence" value="ECO:0007669"/>
    <property type="project" value="UniProtKB-EC"/>
</dbReference>
<dbReference type="SMART" id="SM00195">
    <property type="entry name" value="DSPc"/>
    <property type="match status" value="1"/>
</dbReference>
<dbReference type="CDD" id="cd14499">
    <property type="entry name" value="CDC14_C"/>
    <property type="match status" value="1"/>
</dbReference>
<evidence type="ECO:0000256" key="12">
    <source>
        <dbReference type="ARBA" id="ARBA00023273"/>
    </source>
</evidence>
<evidence type="ECO:0000259" key="18">
    <source>
        <dbReference type="PROSITE" id="PS50054"/>
    </source>
</evidence>
<evidence type="ECO:0000256" key="17">
    <source>
        <dbReference type="SAM" id="MobiDB-lite"/>
    </source>
</evidence>
<dbReference type="AlphaFoldDB" id="A0A8B9QFP6"/>
<dbReference type="Pfam" id="PF14671">
    <property type="entry name" value="DSPn"/>
    <property type="match status" value="1"/>
</dbReference>
<dbReference type="SMART" id="SM00404">
    <property type="entry name" value="PTPc_motif"/>
    <property type="match status" value="1"/>
</dbReference>
<dbReference type="PROSITE" id="PS50054">
    <property type="entry name" value="TYR_PHOSPHATASE_DUAL"/>
    <property type="match status" value="1"/>
</dbReference>
<evidence type="ECO:0000259" key="19">
    <source>
        <dbReference type="PROSITE" id="PS50056"/>
    </source>
</evidence>
<dbReference type="GO" id="GO:0051301">
    <property type="term" value="P:cell division"/>
    <property type="evidence" value="ECO:0007669"/>
    <property type="project" value="UniProtKB-KW"/>
</dbReference>
<dbReference type="Gene3D" id="3.90.190.10">
    <property type="entry name" value="Protein tyrosine phosphatase superfamily"/>
    <property type="match status" value="2"/>
</dbReference>